<dbReference type="GO" id="GO:0055075">
    <property type="term" value="P:potassium ion homeostasis"/>
    <property type="evidence" value="ECO:0007669"/>
    <property type="project" value="TreeGrafter"/>
</dbReference>
<accession>A0A1B6KMT0</accession>
<feature type="transmembrane region" description="Helical" evidence="6">
    <location>
        <begin position="564"/>
        <end position="583"/>
    </location>
</feature>
<proteinExistence type="predicted"/>
<dbReference type="GO" id="GO:0006884">
    <property type="term" value="P:cell volume homeostasis"/>
    <property type="evidence" value="ECO:0007669"/>
    <property type="project" value="TreeGrafter"/>
</dbReference>
<evidence type="ECO:0000259" key="8">
    <source>
        <dbReference type="Pfam" id="PF03522"/>
    </source>
</evidence>
<dbReference type="GO" id="GO:0016020">
    <property type="term" value="C:membrane"/>
    <property type="evidence" value="ECO:0007669"/>
    <property type="project" value="UniProtKB-SubCell"/>
</dbReference>
<evidence type="ECO:0000256" key="3">
    <source>
        <dbReference type="ARBA" id="ARBA00022989"/>
    </source>
</evidence>
<feature type="compositionally biased region" description="Polar residues" evidence="5">
    <location>
        <begin position="1"/>
        <end position="10"/>
    </location>
</feature>
<feature type="region of interest" description="Disordered" evidence="5">
    <location>
        <begin position="799"/>
        <end position="868"/>
    </location>
</feature>
<dbReference type="FunFam" id="1.20.1740.10:FF:000022">
    <property type="entry name" value="Bumetanide-sensitive na-k-cl cotransport protein"/>
    <property type="match status" value="1"/>
</dbReference>
<dbReference type="AlphaFoldDB" id="A0A1B6KMT0"/>
<dbReference type="InterPro" id="IPR004842">
    <property type="entry name" value="SLC12A_fam"/>
</dbReference>
<feature type="transmembrane region" description="Helical" evidence="6">
    <location>
        <begin position="171"/>
        <end position="199"/>
    </location>
</feature>
<dbReference type="Gene3D" id="1.20.1740.10">
    <property type="entry name" value="Amino acid/polyamine transporter I"/>
    <property type="match status" value="1"/>
</dbReference>
<dbReference type="InterPro" id="IPR018491">
    <property type="entry name" value="SLC12_C"/>
</dbReference>
<evidence type="ECO:0000256" key="5">
    <source>
        <dbReference type="SAM" id="MobiDB-lite"/>
    </source>
</evidence>
<gene>
    <name evidence="9" type="ORF">g.16314</name>
</gene>
<feature type="transmembrane region" description="Helical" evidence="6">
    <location>
        <begin position="264"/>
        <end position="284"/>
    </location>
</feature>
<feature type="transmembrane region" description="Helical" evidence="6">
    <location>
        <begin position="456"/>
        <end position="476"/>
    </location>
</feature>
<keyword evidence="3 6" id="KW-1133">Transmembrane helix</keyword>
<evidence type="ECO:0000256" key="6">
    <source>
        <dbReference type="SAM" id="Phobius"/>
    </source>
</evidence>
<feature type="region of interest" description="Disordered" evidence="5">
    <location>
        <begin position="1"/>
        <end position="20"/>
    </location>
</feature>
<dbReference type="GO" id="GO:0008511">
    <property type="term" value="F:sodium:potassium:chloride symporter activity"/>
    <property type="evidence" value="ECO:0007669"/>
    <property type="project" value="TreeGrafter"/>
</dbReference>
<feature type="compositionally biased region" description="Acidic residues" evidence="5">
    <location>
        <begin position="830"/>
        <end position="854"/>
    </location>
</feature>
<evidence type="ECO:0000259" key="7">
    <source>
        <dbReference type="Pfam" id="PF00324"/>
    </source>
</evidence>
<sequence>PMSARETSATMEGKDDTDTELQDLLSDKTASRFKVARVSISDLAPAGRDRGEVSRLTPTMEHNSYVYDTRNSKSLAQLTREALPRAEHYRDIIQGKHACRPTLEELHEARFLEKAKRRQSTYSILSREHKKGKVIKFGWLEGVYMRCLLNIWGVMLFLRLSWVIGQAGIGWGIAVICLANIVTLFTTLSMSAVSTNGLIEGGGIYYMISRSLGPEFGGAIGLMFTLANSVAVSMYIVGFCESIQDVLRMFGTFILDNGTNDIRLIGSVTLVGILILAFVGMDWVTRTQMCLLVVLLFSQIDFVIGTILGPKNNVEIAKGFTGYHLEVFKENLQADYRYFEGVDHDFFSVFSVFFPAVTGIVAGANLSGDLKDPSQAIPKGTLLAIGTTFFSYIAYAIMMGGCMLRDAAGNVTLVMESEGLPRAELYEQLGDCNGTCRYGLHNDNQAMELASIWGPLIYGGCFAATLSSAIASLVGAPRVLQALAKDKLYPNIEFFAKGYGANNDPARGYILVSCIAFGCILIAQLNAIAPLLSNFFLAAYALINFSVFHASISKCPGWRPAFKYYNAWVSLVGTLLCIAVMFLISWWTALVTFFVVITLYLYVSYRKPEVNWGSSTQAQAYNFALKSALDLNRVQEHVKNYRPQLLVLSGLPRARPPLIDFAHLITKGNSLLMCGHVMKGTHSQRVYEAISQKAYRWFDQHRIKAFISIADESSGSFETASQSLMQIAGLGKLRPNTVLMGYKSDWQTCPREELDQYFSLIHSALDNYLAVAILRMPYGLDYSSVLQDSDVVMVSSLDKKDAEDKIRRNQSGVQLCGLEENPGLTTDTNPDGDTEGEGDGEGDGEVDGDGDVEAPADQVPADMEPPEVVSGKGKLWAELYTNVEGDPLAPAVMKELTHFRRKQEKGFVDVWWLYDDGGLTLLIPHILSTRSQFADCKLRIFSLANRKNQLDRDQRNLAALLSKFRIDYSDLIVIPDITKKAREQTRKEFEKLIENFRPHDENIPEEEEKNYVMESELLVLAEKTNRHMRLRELLLEYSRESTFVVMTLPMPRKGTVSAPLYLAWLELLTRDMPPYLILRGNQTSVLTYYS</sequence>
<dbReference type="EMBL" id="GEBQ01027225">
    <property type="protein sequence ID" value="JAT12752.1"/>
    <property type="molecule type" value="Transcribed_RNA"/>
</dbReference>
<keyword evidence="2 6" id="KW-0812">Transmembrane</keyword>
<evidence type="ECO:0000256" key="2">
    <source>
        <dbReference type="ARBA" id="ARBA00022692"/>
    </source>
</evidence>
<feature type="transmembrane region" description="Helical" evidence="6">
    <location>
        <begin position="143"/>
        <end position="165"/>
    </location>
</feature>
<dbReference type="PANTHER" id="PTHR11827:SF103">
    <property type="entry name" value="SODIUM CHLORIDE COTRANSPORTER 69, ISOFORM E"/>
    <property type="match status" value="1"/>
</dbReference>
<evidence type="ECO:0000313" key="9">
    <source>
        <dbReference type="EMBL" id="JAT12752.1"/>
    </source>
</evidence>
<dbReference type="NCBIfam" id="TIGR00930">
    <property type="entry name" value="2a30"/>
    <property type="match status" value="1"/>
</dbReference>
<feature type="transmembrane region" description="Helical" evidence="6">
    <location>
        <begin position="509"/>
        <end position="529"/>
    </location>
</feature>
<feature type="transmembrane region" description="Helical" evidence="6">
    <location>
        <begin position="380"/>
        <end position="398"/>
    </location>
</feature>
<evidence type="ECO:0000256" key="1">
    <source>
        <dbReference type="ARBA" id="ARBA00004141"/>
    </source>
</evidence>
<dbReference type="GO" id="GO:1990573">
    <property type="term" value="P:potassium ion import across plasma membrane"/>
    <property type="evidence" value="ECO:0007669"/>
    <property type="project" value="TreeGrafter"/>
</dbReference>
<name>A0A1B6KMT0_9HEMI</name>
<dbReference type="PANTHER" id="PTHR11827">
    <property type="entry name" value="SOLUTE CARRIER FAMILY 12, CATION COTRANSPORTERS"/>
    <property type="match status" value="1"/>
</dbReference>
<feature type="non-terminal residue" evidence="9">
    <location>
        <position position="1"/>
    </location>
</feature>
<feature type="domain" description="SLC12A transporter C-terminal" evidence="8">
    <location>
        <begin position="655"/>
        <end position="1090"/>
    </location>
</feature>
<dbReference type="InterPro" id="IPR004841">
    <property type="entry name" value="AA-permease/SLC12A_dom"/>
</dbReference>
<dbReference type="Pfam" id="PF00324">
    <property type="entry name" value="AA_permease"/>
    <property type="match status" value="1"/>
</dbReference>
<organism evidence="9">
    <name type="scientific">Graphocephala atropunctata</name>
    <dbReference type="NCBI Taxonomy" id="36148"/>
    <lineage>
        <taxon>Eukaryota</taxon>
        <taxon>Metazoa</taxon>
        <taxon>Ecdysozoa</taxon>
        <taxon>Arthropoda</taxon>
        <taxon>Hexapoda</taxon>
        <taxon>Insecta</taxon>
        <taxon>Pterygota</taxon>
        <taxon>Neoptera</taxon>
        <taxon>Paraneoptera</taxon>
        <taxon>Hemiptera</taxon>
        <taxon>Auchenorrhyncha</taxon>
        <taxon>Membracoidea</taxon>
        <taxon>Cicadellidae</taxon>
        <taxon>Cicadellinae</taxon>
        <taxon>Cicadellini</taxon>
        <taxon>Graphocephala</taxon>
    </lineage>
</organism>
<feature type="transmembrane region" description="Helical" evidence="6">
    <location>
        <begin position="220"/>
        <end position="244"/>
    </location>
</feature>
<dbReference type="GO" id="GO:0055078">
    <property type="term" value="P:sodium ion homeostasis"/>
    <property type="evidence" value="ECO:0007669"/>
    <property type="project" value="TreeGrafter"/>
</dbReference>
<keyword evidence="4 6" id="KW-0472">Membrane</keyword>
<feature type="transmembrane region" description="Helical" evidence="6">
    <location>
        <begin position="291"/>
        <end position="309"/>
    </location>
</feature>
<protein>
    <recommendedName>
        <fullName evidence="10">Solute carrier family 12 member 2</fullName>
    </recommendedName>
</protein>
<feature type="domain" description="Amino acid permease/ SLC12A" evidence="7">
    <location>
        <begin position="142"/>
        <end position="646"/>
    </location>
</feature>
<feature type="transmembrane region" description="Helical" evidence="6">
    <location>
        <begin position="346"/>
        <end position="368"/>
    </location>
</feature>
<feature type="transmembrane region" description="Helical" evidence="6">
    <location>
        <begin position="535"/>
        <end position="552"/>
    </location>
</feature>
<reference evidence="9" key="1">
    <citation type="submission" date="2015-11" db="EMBL/GenBank/DDBJ databases">
        <title>De novo transcriptome assembly of four potential Pierce s Disease insect vectors from Arizona vineyards.</title>
        <authorList>
            <person name="Tassone E.E."/>
        </authorList>
    </citation>
    <scope>NUCLEOTIDE SEQUENCE</scope>
</reference>
<dbReference type="Pfam" id="PF03522">
    <property type="entry name" value="SLC12"/>
    <property type="match status" value="1"/>
</dbReference>
<evidence type="ECO:0008006" key="10">
    <source>
        <dbReference type="Google" id="ProtNLM"/>
    </source>
</evidence>
<evidence type="ECO:0000256" key="4">
    <source>
        <dbReference type="ARBA" id="ARBA00023136"/>
    </source>
</evidence>
<dbReference type="GO" id="GO:0055064">
    <property type="term" value="P:chloride ion homeostasis"/>
    <property type="evidence" value="ECO:0007669"/>
    <property type="project" value="TreeGrafter"/>
</dbReference>
<comment type="subcellular location">
    <subcellularLocation>
        <location evidence="1">Membrane</location>
        <topology evidence="1">Multi-pass membrane protein</topology>
    </subcellularLocation>
</comment>